<protein>
    <recommendedName>
        <fullName evidence="2">AAA-ATPase-like domain-containing protein</fullName>
    </recommendedName>
</protein>
<keyword evidence="4" id="KW-1185">Reference proteome</keyword>
<dbReference type="EMBL" id="OU963865">
    <property type="protein sequence ID" value="CAH0389465.1"/>
    <property type="molecule type" value="Genomic_DNA"/>
</dbReference>
<feature type="domain" description="AAA-ATPase-like" evidence="2">
    <location>
        <begin position="2"/>
        <end position="152"/>
    </location>
</feature>
<dbReference type="PANTHER" id="PTHR34825">
    <property type="entry name" value="CONSERVED PROTEIN, WITH A WEAK D-GALACTARATE DEHYDRATASE/ALTRONATE HYDROLASE DOMAIN"/>
    <property type="match status" value="1"/>
</dbReference>
<gene>
    <name evidence="3" type="ORF">BEMITA_LOCUS8292</name>
</gene>
<sequence length="613" mass="69408">MEEFFTGDENLFQGTYIYSQYLGSNWPKHAVIRLDFSGGLNAVHSLARFEDGLVLKFRNIAKMYDIDLNAKYIEDGIEQLILALYKKYNNQTVVVLIDEYDSPYTASIAVNEELAGQILRSLQSFFKTLKSVSAKIRFCFTTGITRISLPDFFSGLNAAIDITMDPEYSGIVGFTRNELTKYFGGFIEKVAAGRERSKEDILKEMAEWHEGFRFTSKNESLFSPISVIGYFRSGGDVHCYSNTGGASQFLVNRLKQFKPEALRLFVSSPVSEESDESDEGQKITANLAELTGKINFDDSTSPTALKALLFHSGYLSISNYNNETKYFTLRFSNLELKQDYAERFYFSCTGEGPVAMAKRVNSLVKALDLSRWESFISKLNAFHSLIPYYLNVNQRKGLEAWFQFTMYLALHFSTYKNVGKPLIEDATNKGRADITLPINNKMYIFGPKMMENPEHPVYECKVKYLQKHFFGTMEEVVCIGLKFNQSGDVGSWGVATFSQEGKLTGESGKILLTNPLSPGEKKTIESKLTDFRKVYSNFTLPTDKIIEFLSQIGPSTENELNFARNFTTDIRSLCIFLGNIKNELQSNVKGIINGFQNRNDPRKKEKKGGPTNQ</sequence>
<evidence type="ECO:0000313" key="4">
    <source>
        <dbReference type="Proteomes" id="UP001152759"/>
    </source>
</evidence>
<feature type="region of interest" description="Disordered" evidence="1">
    <location>
        <begin position="593"/>
        <end position="613"/>
    </location>
</feature>
<dbReference type="AlphaFoldDB" id="A0A9P0F2R1"/>
<dbReference type="PANTHER" id="PTHR34825:SF1">
    <property type="entry name" value="AAA-ATPASE-LIKE DOMAIN-CONTAINING PROTEIN"/>
    <property type="match status" value="1"/>
</dbReference>
<accession>A0A9P0F2R1</accession>
<evidence type="ECO:0000256" key="1">
    <source>
        <dbReference type="SAM" id="MobiDB-lite"/>
    </source>
</evidence>
<evidence type="ECO:0000313" key="3">
    <source>
        <dbReference type="EMBL" id="CAH0389465.1"/>
    </source>
</evidence>
<dbReference type="Proteomes" id="UP001152759">
    <property type="component" value="Chromosome 4"/>
</dbReference>
<dbReference type="InterPro" id="IPR018631">
    <property type="entry name" value="AAA-ATPase-like_dom"/>
</dbReference>
<organism evidence="3 4">
    <name type="scientific">Bemisia tabaci</name>
    <name type="common">Sweetpotato whitefly</name>
    <name type="synonym">Aleurodes tabaci</name>
    <dbReference type="NCBI Taxonomy" id="7038"/>
    <lineage>
        <taxon>Eukaryota</taxon>
        <taxon>Metazoa</taxon>
        <taxon>Ecdysozoa</taxon>
        <taxon>Arthropoda</taxon>
        <taxon>Hexapoda</taxon>
        <taxon>Insecta</taxon>
        <taxon>Pterygota</taxon>
        <taxon>Neoptera</taxon>
        <taxon>Paraneoptera</taxon>
        <taxon>Hemiptera</taxon>
        <taxon>Sternorrhyncha</taxon>
        <taxon>Aleyrodoidea</taxon>
        <taxon>Aleyrodidae</taxon>
        <taxon>Aleyrodinae</taxon>
        <taxon>Bemisia</taxon>
    </lineage>
</organism>
<proteinExistence type="predicted"/>
<reference evidence="3" key="1">
    <citation type="submission" date="2021-12" db="EMBL/GenBank/DDBJ databases">
        <authorList>
            <person name="King R."/>
        </authorList>
    </citation>
    <scope>NUCLEOTIDE SEQUENCE</scope>
</reference>
<name>A0A9P0F2R1_BEMTA</name>
<dbReference type="Pfam" id="PF09820">
    <property type="entry name" value="AAA-ATPase_like"/>
    <property type="match status" value="1"/>
</dbReference>
<evidence type="ECO:0000259" key="2">
    <source>
        <dbReference type="Pfam" id="PF09820"/>
    </source>
</evidence>